<evidence type="ECO:0000256" key="9">
    <source>
        <dbReference type="PROSITE-ProRule" id="PRU10141"/>
    </source>
</evidence>
<keyword evidence="11" id="KW-0732">Signal</keyword>
<dbReference type="InterPro" id="IPR017441">
    <property type="entry name" value="Protein_kinase_ATP_BS"/>
</dbReference>
<keyword evidence="6 9" id="KW-0067">ATP-binding</keyword>
<feature type="chain" id="PRO_5012271021" description="non-specific serine/threonine protein kinase" evidence="11">
    <location>
        <begin position="31"/>
        <end position="672"/>
    </location>
</feature>
<organism evidence="13 14">
    <name type="scientific">Cystoisospora suis</name>
    <dbReference type="NCBI Taxonomy" id="483139"/>
    <lineage>
        <taxon>Eukaryota</taxon>
        <taxon>Sar</taxon>
        <taxon>Alveolata</taxon>
        <taxon>Apicomplexa</taxon>
        <taxon>Conoidasida</taxon>
        <taxon>Coccidia</taxon>
        <taxon>Eucoccidiorida</taxon>
        <taxon>Eimeriorina</taxon>
        <taxon>Sarcocystidae</taxon>
        <taxon>Cystoisospora</taxon>
    </lineage>
</organism>
<reference evidence="13 14" key="1">
    <citation type="journal article" date="2017" name="Int. J. Parasitol.">
        <title>The genome of the protozoan parasite Cystoisospora suis and a reverse vaccinology approach to identify vaccine candidates.</title>
        <authorList>
            <person name="Palmieri N."/>
            <person name="Shrestha A."/>
            <person name="Ruttkowski B."/>
            <person name="Beck T."/>
            <person name="Vogl C."/>
            <person name="Tomley F."/>
            <person name="Blake D.P."/>
            <person name="Joachim A."/>
        </authorList>
    </citation>
    <scope>NUCLEOTIDE SEQUENCE [LARGE SCALE GENOMIC DNA]</scope>
    <source>
        <strain evidence="13 14">Wien I</strain>
    </source>
</reference>
<dbReference type="SUPFAM" id="SSF56112">
    <property type="entry name" value="Protein kinase-like (PK-like)"/>
    <property type="match status" value="1"/>
</dbReference>
<evidence type="ECO:0000313" key="13">
    <source>
        <dbReference type="EMBL" id="PHJ22315.1"/>
    </source>
</evidence>
<dbReference type="InterPro" id="IPR008271">
    <property type="entry name" value="Ser/Thr_kinase_AS"/>
</dbReference>
<accession>A0A2C6L3C6</accession>
<evidence type="ECO:0000256" key="3">
    <source>
        <dbReference type="ARBA" id="ARBA00022679"/>
    </source>
</evidence>
<proteinExistence type="predicted"/>
<evidence type="ECO:0000256" key="7">
    <source>
        <dbReference type="ARBA" id="ARBA00047899"/>
    </source>
</evidence>
<keyword evidence="5 13" id="KW-0418">Kinase</keyword>
<dbReference type="GeneID" id="94427240"/>
<dbReference type="PANTHER" id="PTHR24356:SF1">
    <property type="entry name" value="SERINE_THREONINE-PROTEIN KINASE GREATWALL"/>
    <property type="match status" value="1"/>
</dbReference>
<dbReference type="OrthoDB" id="333676at2759"/>
<sequence>MCSQMSPLGFRGLRPFTLFFVLYGIEFSHCASTWEPTKHGVKPHVAGTPADTSTTAFEAAAFLQRGVAYSRFLGQLSNPTPRRNVLLTGLDTGLQPRASSAKGVTGQNIPDFLAPVRRPRTASAPAGASRQYPMLALLRGGAPEALPGGGKSPPGSPGPGTPKAPEWIDMSAIPRVHEDRLRKGKKNLVRLVKQLVPDIGQAEMSSFLERATGFRRYPLLDRRAPHDDNAADHEIWQIGAVEKWARPHRFRESPFSGALSSFPDTHGSALSPTSFVESAKAGVARWTIKIGWEKAMESAWPKGEPIVATDGAGNKFNLIRKKTLGMGSFGAVVLVESPEAPAREWARRFAVKIPYTFRSNCDEECWAQLKQMANDEDETRQLLLMAGRKVKTLSPGASDDEILAFLDKQGVLCPLDFLRILSTPTVSDAPSTSERFEVPSDVIESPDGTSLYFMNHLTGFHALGPDLHHLPPAQLNMDTRAYMVYALVRLLAKFHSLALTHNDLKPENVLIHPTGKMYLTDLTMMQRASPGVQVPCGNCTPLYLDPQTATCAVVDSRRPPDFARDGWALGVILFQVLCDGMMPYKLAQLSLQSDDILASGHPDAPREAAAMLYKAIAPFRRSDWHERRCRNHGGLLNIAKALLDIERRDRWTPLKLVEKVSFFRDVEGLDVP</sequence>
<dbReference type="InterPro" id="IPR050236">
    <property type="entry name" value="Ser_Thr_kinase_AGC"/>
</dbReference>
<evidence type="ECO:0000256" key="8">
    <source>
        <dbReference type="ARBA" id="ARBA00048679"/>
    </source>
</evidence>
<keyword evidence="14" id="KW-1185">Reference proteome</keyword>
<dbReference type="AlphaFoldDB" id="A0A2C6L3C6"/>
<comment type="caution">
    <text evidence="13">The sequence shown here is derived from an EMBL/GenBank/DDBJ whole genome shotgun (WGS) entry which is preliminary data.</text>
</comment>
<dbReference type="PROSITE" id="PS00107">
    <property type="entry name" value="PROTEIN_KINASE_ATP"/>
    <property type="match status" value="1"/>
</dbReference>
<evidence type="ECO:0000256" key="5">
    <source>
        <dbReference type="ARBA" id="ARBA00022777"/>
    </source>
</evidence>
<dbReference type="Proteomes" id="UP000221165">
    <property type="component" value="Unassembled WGS sequence"/>
</dbReference>
<feature type="binding site" evidence="9">
    <location>
        <position position="352"/>
    </location>
    <ligand>
        <name>ATP</name>
        <dbReference type="ChEBI" id="CHEBI:30616"/>
    </ligand>
</feature>
<keyword evidence="2" id="KW-0723">Serine/threonine-protein kinase</keyword>
<dbReference type="Gene3D" id="1.10.510.10">
    <property type="entry name" value="Transferase(Phosphotransferase) domain 1"/>
    <property type="match status" value="1"/>
</dbReference>
<dbReference type="GO" id="GO:0005524">
    <property type="term" value="F:ATP binding"/>
    <property type="evidence" value="ECO:0007669"/>
    <property type="project" value="UniProtKB-UniRule"/>
</dbReference>
<evidence type="ECO:0000256" key="10">
    <source>
        <dbReference type="SAM" id="MobiDB-lite"/>
    </source>
</evidence>
<keyword evidence="3" id="KW-0808">Transferase</keyword>
<evidence type="ECO:0000256" key="6">
    <source>
        <dbReference type="ARBA" id="ARBA00022840"/>
    </source>
</evidence>
<feature type="signal peptide" evidence="11">
    <location>
        <begin position="1"/>
        <end position="30"/>
    </location>
</feature>
<dbReference type="VEuPathDB" id="ToxoDB:CSUI_003834"/>
<evidence type="ECO:0000256" key="2">
    <source>
        <dbReference type="ARBA" id="ARBA00022527"/>
    </source>
</evidence>
<keyword evidence="4 9" id="KW-0547">Nucleotide-binding</keyword>
<gene>
    <name evidence="13" type="ORF">CSUI_003834</name>
</gene>
<evidence type="ECO:0000256" key="1">
    <source>
        <dbReference type="ARBA" id="ARBA00012513"/>
    </source>
</evidence>
<dbReference type="PANTHER" id="PTHR24356">
    <property type="entry name" value="SERINE/THREONINE-PROTEIN KINASE"/>
    <property type="match status" value="1"/>
</dbReference>
<protein>
    <recommendedName>
        <fullName evidence="1">non-specific serine/threonine protein kinase</fullName>
        <ecNumber evidence="1">2.7.11.1</ecNumber>
    </recommendedName>
</protein>
<dbReference type="PROSITE" id="PS00108">
    <property type="entry name" value="PROTEIN_KINASE_ST"/>
    <property type="match status" value="1"/>
</dbReference>
<evidence type="ECO:0000259" key="12">
    <source>
        <dbReference type="PROSITE" id="PS50011"/>
    </source>
</evidence>
<name>A0A2C6L3C6_9APIC</name>
<comment type="catalytic activity">
    <reaction evidence="7">
        <text>L-threonyl-[protein] + ATP = O-phospho-L-threonyl-[protein] + ADP + H(+)</text>
        <dbReference type="Rhea" id="RHEA:46608"/>
        <dbReference type="Rhea" id="RHEA-COMP:11060"/>
        <dbReference type="Rhea" id="RHEA-COMP:11605"/>
        <dbReference type="ChEBI" id="CHEBI:15378"/>
        <dbReference type="ChEBI" id="CHEBI:30013"/>
        <dbReference type="ChEBI" id="CHEBI:30616"/>
        <dbReference type="ChEBI" id="CHEBI:61977"/>
        <dbReference type="ChEBI" id="CHEBI:456216"/>
        <dbReference type="EC" id="2.7.11.1"/>
    </reaction>
</comment>
<dbReference type="InterPro" id="IPR000719">
    <property type="entry name" value="Prot_kinase_dom"/>
</dbReference>
<dbReference type="PROSITE" id="PS50011">
    <property type="entry name" value="PROTEIN_KINASE_DOM"/>
    <property type="match status" value="1"/>
</dbReference>
<dbReference type="Pfam" id="PF00069">
    <property type="entry name" value="Pkinase"/>
    <property type="match status" value="1"/>
</dbReference>
<evidence type="ECO:0000256" key="4">
    <source>
        <dbReference type="ARBA" id="ARBA00022741"/>
    </source>
</evidence>
<dbReference type="GO" id="GO:0035556">
    <property type="term" value="P:intracellular signal transduction"/>
    <property type="evidence" value="ECO:0007669"/>
    <property type="project" value="TreeGrafter"/>
</dbReference>
<dbReference type="GO" id="GO:0004674">
    <property type="term" value="F:protein serine/threonine kinase activity"/>
    <property type="evidence" value="ECO:0007669"/>
    <property type="project" value="UniProtKB-KW"/>
</dbReference>
<dbReference type="InterPro" id="IPR011009">
    <property type="entry name" value="Kinase-like_dom_sf"/>
</dbReference>
<evidence type="ECO:0000313" key="14">
    <source>
        <dbReference type="Proteomes" id="UP000221165"/>
    </source>
</evidence>
<evidence type="ECO:0000256" key="11">
    <source>
        <dbReference type="SAM" id="SignalP"/>
    </source>
</evidence>
<dbReference type="SMART" id="SM00220">
    <property type="entry name" value="S_TKc"/>
    <property type="match status" value="1"/>
</dbReference>
<comment type="catalytic activity">
    <reaction evidence="8">
        <text>L-seryl-[protein] + ATP = O-phospho-L-seryl-[protein] + ADP + H(+)</text>
        <dbReference type="Rhea" id="RHEA:17989"/>
        <dbReference type="Rhea" id="RHEA-COMP:9863"/>
        <dbReference type="Rhea" id="RHEA-COMP:11604"/>
        <dbReference type="ChEBI" id="CHEBI:15378"/>
        <dbReference type="ChEBI" id="CHEBI:29999"/>
        <dbReference type="ChEBI" id="CHEBI:30616"/>
        <dbReference type="ChEBI" id="CHEBI:83421"/>
        <dbReference type="ChEBI" id="CHEBI:456216"/>
        <dbReference type="EC" id="2.7.11.1"/>
    </reaction>
</comment>
<dbReference type="RefSeq" id="XP_067923992.1">
    <property type="nucleotide sequence ID" value="XM_068064029.1"/>
</dbReference>
<feature type="domain" description="Protein kinase" evidence="12">
    <location>
        <begin position="318"/>
        <end position="663"/>
    </location>
</feature>
<dbReference type="EMBL" id="MIGC01001733">
    <property type="protein sequence ID" value="PHJ22315.1"/>
    <property type="molecule type" value="Genomic_DNA"/>
</dbReference>
<dbReference type="EC" id="2.7.11.1" evidence="1"/>
<feature type="region of interest" description="Disordered" evidence="10">
    <location>
        <begin position="140"/>
        <end position="166"/>
    </location>
</feature>